<evidence type="ECO:0000256" key="3">
    <source>
        <dbReference type="ARBA" id="ARBA00022676"/>
    </source>
</evidence>
<evidence type="ECO:0000313" key="7">
    <source>
        <dbReference type="EMBL" id="MTK21987.1"/>
    </source>
</evidence>
<proteinExistence type="inferred from homology"/>
<evidence type="ECO:0000256" key="2">
    <source>
        <dbReference type="ARBA" id="ARBA00006962"/>
    </source>
</evidence>
<evidence type="ECO:0000259" key="5">
    <source>
        <dbReference type="Pfam" id="PF04101"/>
    </source>
</evidence>
<organism evidence="7 8">
    <name type="scientific">Turicibacter sanguinis</name>
    <dbReference type="NCBI Taxonomy" id="154288"/>
    <lineage>
        <taxon>Bacteria</taxon>
        <taxon>Bacillati</taxon>
        <taxon>Bacillota</taxon>
        <taxon>Erysipelotrichia</taxon>
        <taxon>Erysipelotrichales</taxon>
        <taxon>Turicibacteraceae</taxon>
        <taxon>Turicibacter</taxon>
    </lineage>
</organism>
<dbReference type="Pfam" id="PF06925">
    <property type="entry name" value="MGDG_synth"/>
    <property type="match status" value="1"/>
</dbReference>
<dbReference type="RefSeq" id="WP_006783489.1">
    <property type="nucleotide sequence ID" value="NZ_CABJBH010000019.1"/>
</dbReference>
<comment type="subcellular location">
    <subcellularLocation>
        <location evidence="1">Membrane</location>
    </subcellularLocation>
</comment>
<dbReference type="GO" id="GO:0009247">
    <property type="term" value="P:glycolipid biosynthetic process"/>
    <property type="evidence" value="ECO:0007669"/>
    <property type="project" value="InterPro"/>
</dbReference>
<keyword evidence="4" id="KW-0808">Transferase</keyword>
<dbReference type="Pfam" id="PF04101">
    <property type="entry name" value="Glyco_tran_28_C"/>
    <property type="match status" value="1"/>
</dbReference>
<dbReference type="InterPro" id="IPR009695">
    <property type="entry name" value="Diacylglyc_glucosyltr_N"/>
</dbReference>
<evidence type="ECO:0000259" key="6">
    <source>
        <dbReference type="Pfam" id="PF06925"/>
    </source>
</evidence>
<dbReference type="GO" id="GO:0016020">
    <property type="term" value="C:membrane"/>
    <property type="evidence" value="ECO:0007669"/>
    <property type="project" value="UniProtKB-SubCell"/>
</dbReference>
<sequence>MTRSTKVLILTAPFGSGHLQVSSALTEEFMKHENVIVEEYDLYSEEFPTLSKTLQKAYLKTYKPIGKDLYRMLYYGSSYAIHDSIHAKILKPYLEFGIRSLRNKINSFKPDAIISVFPVTSLYTLEEKGFKIPIYTVITDYYASGLWLYKGARRHYVASNKMVAWGVANGLSQNQFMLTGIPINSKFYKKHPKSEIYEKYQLDPNKRTVVVSAGAYGVVSHVDEIATRLASQPEIQVVVVCGNNHKMYEKMMEVKASYANLQVLGYCKEMNELLDIADLMVTKPGGISLTEAAVKSVPVILYNPVYGQELENARYFEEKGASVIVSSESELIYHVLIILNEEGMLEEMKQNINQLSRPYSAKNIVEDVLKDSEEYYEQQVL</sequence>
<dbReference type="InterPro" id="IPR007235">
    <property type="entry name" value="Glyco_trans_28_C"/>
</dbReference>
<dbReference type="PANTHER" id="PTHR43025">
    <property type="entry name" value="MONOGALACTOSYLDIACYLGLYCEROL SYNTHASE"/>
    <property type="match status" value="1"/>
</dbReference>
<feature type="domain" description="Diacylglycerol glucosyltransferase N-terminal" evidence="6">
    <location>
        <begin position="18"/>
        <end position="183"/>
    </location>
</feature>
<feature type="domain" description="Glycosyl transferase family 28 C-terminal" evidence="5">
    <location>
        <begin position="212"/>
        <end position="353"/>
    </location>
</feature>
<dbReference type="Proteomes" id="UP000487649">
    <property type="component" value="Unassembled WGS sequence"/>
</dbReference>
<evidence type="ECO:0000256" key="1">
    <source>
        <dbReference type="ARBA" id="ARBA00004370"/>
    </source>
</evidence>
<dbReference type="Gene3D" id="3.40.50.2000">
    <property type="entry name" value="Glycogen Phosphorylase B"/>
    <property type="match status" value="1"/>
</dbReference>
<comment type="caution">
    <text evidence="7">The sequence shown here is derived from an EMBL/GenBank/DDBJ whole genome shotgun (WGS) entry which is preliminary data.</text>
</comment>
<comment type="similarity">
    <text evidence="2">Belongs to the glycosyltransferase 28 family.</text>
</comment>
<protein>
    <submittedName>
        <fullName evidence="7">Glycosyltransferase</fullName>
    </submittedName>
</protein>
<reference evidence="7 8" key="1">
    <citation type="journal article" date="2019" name="Nat. Med.">
        <title>A library of human gut bacterial isolates paired with longitudinal multiomics data enables mechanistic microbiome research.</title>
        <authorList>
            <person name="Poyet M."/>
            <person name="Groussin M."/>
            <person name="Gibbons S.M."/>
            <person name="Avila-Pacheco J."/>
            <person name="Jiang X."/>
            <person name="Kearney S.M."/>
            <person name="Perrotta A.R."/>
            <person name="Berdy B."/>
            <person name="Zhao S."/>
            <person name="Lieberman T.D."/>
            <person name="Swanson P.K."/>
            <person name="Smith M."/>
            <person name="Roesemann S."/>
            <person name="Alexander J.E."/>
            <person name="Rich S.A."/>
            <person name="Livny J."/>
            <person name="Vlamakis H."/>
            <person name="Clish C."/>
            <person name="Bullock K."/>
            <person name="Deik A."/>
            <person name="Scott J."/>
            <person name="Pierce K.A."/>
            <person name="Xavier R.J."/>
            <person name="Alm E.J."/>
        </authorList>
    </citation>
    <scope>NUCLEOTIDE SEQUENCE [LARGE SCALE GENOMIC DNA]</scope>
    <source>
        <strain evidence="7 8">BIOML-A198</strain>
    </source>
</reference>
<evidence type="ECO:0000256" key="4">
    <source>
        <dbReference type="ARBA" id="ARBA00022679"/>
    </source>
</evidence>
<dbReference type="PANTHER" id="PTHR43025:SF3">
    <property type="entry name" value="MONOGALACTOSYLDIACYLGLYCEROL SYNTHASE 1, CHLOROPLASTIC"/>
    <property type="match status" value="1"/>
</dbReference>
<keyword evidence="3" id="KW-0328">Glycosyltransferase</keyword>
<dbReference type="GO" id="GO:0016758">
    <property type="term" value="F:hexosyltransferase activity"/>
    <property type="evidence" value="ECO:0007669"/>
    <property type="project" value="InterPro"/>
</dbReference>
<dbReference type="AlphaFoldDB" id="A0A6A8SLX4"/>
<evidence type="ECO:0000313" key="8">
    <source>
        <dbReference type="Proteomes" id="UP000487649"/>
    </source>
</evidence>
<accession>A0A6A8SLX4</accession>
<dbReference type="InterPro" id="IPR050519">
    <property type="entry name" value="Glycosyltransf_28_UgtP"/>
</dbReference>
<dbReference type="EMBL" id="WMQE01000027">
    <property type="protein sequence ID" value="MTK21987.1"/>
    <property type="molecule type" value="Genomic_DNA"/>
</dbReference>
<dbReference type="SUPFAM" id="SSF53756">
    <property type="entry name" value="UDP-Glycosyltransferase/glycogen phosphorylase"/>
    <property type="match status" value="1"/>
</dbReference>
<name>A0A6A8SLX4_9FIRM</name>
<gene>
    <name evidence="7" type="ORF">GMA92_11235</name>
</gene>